<accession>A0A5B7JR43</accession>
<organism evidence="1 2">
    <name type="scientific">Portunus trituberculatus</name>
    <name type="common">Swimming crab</name>
    <name type="synonym">Neptunus trituberculatus</name>
    <dbReference type="NCBI Taxonomy" id="210409"/>
    <lineage>
        <taxon>Eukaryota</taxon>
        <taxon>Metazoa</taxon>
        <taxon>Ecdysozoa</taxon>
        <taxon>Arthropoda</taxon>
        <taxon>Crustacea</taxon>
        <taxon>Multicrustacea</taxon>
        <taxon>Malacostraca</taxon>
        <taxon>Eumalacostraca</taxon>
        <taxon>Eucarida</taxon>
        <taxon>Decapoda</taxon>
        <taxon>Pleocyemata</taxon>
        <taxon>Brachyura</taxon>
        <taxon>Eubrachyura</taxon>
        <taxon>Portunoidea</taxon>
        <taxon>Portunidae</taxon>
        <taxon>Portuninae</taxon>
        <taxon>Portunus</taxon>
    </lineage>
</organism>
<sequence length="62" mass="7011">MLSARLEWTCPTRVTYSLEPGRAGGLDQDAGYLKVSSCHKAKKGKAHKVYENINRKSYFYVS</sequence>
<protein>
    <submittedName>
        <fullName evidence="1">Uncharacterized protein</fullName>
    </submittedName>
</protein>
<evidence type="ECO:0000313" key="1">
    <source>
        <dbReference type="EMBL" id="MPC97339.1"/>
    </source>
</evidence>
<dbReference type="Proteomes" id="UP000324222">
    <property type="component" value="Unassembled WGS sequence"/>
</dbReference>
<dbReference type="AlphaFoldDB" id="A0A5B7JR43"/>
<keyword evidence="2" id="KW-1185">Reference proteome</keyword>
<gene>
    <name evidence="1" type="ORF">E2C01_092650</name>
</gene>
<comment type="caution">
    <text evidence="1">The sequence shown here is derived from an EMBL/GenBank/DDBJ whole genome shotgun (WGS) entry which is preliminary data.</text>
</comment>
<reference evidence="1 2" key="1">
    <citation type="submission" date="2019-05" db="EMBL/GenBank/DDBJ databases">
        <title>Another draft genome of Portunus trituberculatus and its Hox gene families provides insights of decapod evolution.</title>
        <authorList>
            <person name="Jeong J.-H."/>
            <person name="Song I."/>
            <person name="Kim S."/>
            <person name="Choi T."/>
            <person name="Kim D."/>
            <person name="Ryu S."/>
            <person name="Kim W."/>
        </authorList>
    </citation>
    <scope>NUCLEOTIDE SEQUENCE [LARGE SCALE GENOMIC DNA]</scope>
    <source>
        <tissue evidence="1">Muscle</tissue>
    </source>
</reference>
<dbReference type="EMBL" id="VSRR010109506">
    <property type="protein sequence ID" value="MPC97339.1"/>
    <property type="molecule type" value="Genomic_DNA"/>
</dbReference>
<evidence type="ECO:0000313" key="2">
    <source>
        <dbReference type="Proteomes" id="UP000324222"/>
    </source>
</evidence>
<name>A0A5B7JR43_PORTR</name>
<proteinExistence type="predicted"/>